<reference evidence="2" key="1">
    <citation type="journal article" date="2020" name="Stud. Mycol.">
        <title>101 Dothideomycetes genomes: a test case for predicting lifestyles and emergence of pathogens.</title>
        <authorList>
            <person name="Haridas S."/>
            <person name="Albert R."/>
            <person name="Binder M."/>
            <person name="Bloem J."/>
            <person name="Labutti K."/>
            <person name="Salamov A."/>
            <person name="Andreopoulos B."/>
            <person name="Baker S."/>
            <person name="Barry K."/>
            <person name="Bills G."/>
            <person name="Bluhm B."/>
            <person name="Cannon C."/>
            <person name="Castanera R."/>
            <person name="Culley D."/>
            <person name="Daum C."/>
            <person name="Ezra D."/>
            <person name="Gonzalez J."/>
            <person name="Henrissat B."/>
            <person name="Kuo A."/>
            <person name="Liang C."/>
            <person name="Lipzen A."/>
            <person name="Lutzoni F."/>
            <person name="Magnuson J."/>
            <person name="Mondo S."/>
            <person name="Nolan M."/>
            <person name="Ohm R."/>
            <person name="Pangilinan J."/>
            <person name="Park H.-J."/>
            <person name="Ramirez L."/>
            <person name="Alfaro M."/>
            <person name="Sun H."/>
            <person name="Tritt A."/>
            <person name="Yoshinaga Y."/>
            <person name="Zwiers L.-H."/>
            <person name="Turgeon B."/>
            <person name="Goodwin S."/>
            <person name="Spatafora J."/>
            <person name="Crous P."/>
            <person name="Grigoriev I."/>
        </authorList>
    </citation>
    <scope>NUCLEOTIDE SEQUENCE</scope>
    <source>
        <strain evidence="2">CBS 123094</strain>
    </source>
</reference>
<keyword evidence="3" id="KW-1185">Reference proteome</keyword>
<feature type="region of interest" description="Disordered" evidence="1">
    <location>
        <begin position="1"/>
        <end position="24"/>
    </location>
</feature>
<sequence>MSGEKSSSQMAFHEPPLLSPKLPLSKGPIPLLPAPVPSSARSGDGWQPDKTDGFIVGASWVTFVTILGTSLSLNAQSPCPQAHPAVSSLFFAFSCLVPSRAFHGAIVKASKYSSFLHQWDCTAFWCPHISSQSLFASILYHVIIPSGMALSSEDRLHDHMSGAFTLPVPRFRLSGRPEARQSVHGL</sequence>
<gene>
    <name evidence="2" type="ORF">P154DRAFT_575171</name>
</gene>
<feature type="compositionally biased region" description="Low complexity" evidence="1">
    <location>
        <begin position="15"/>
        <end position="24"/>
    </location>
</feature>
<organism evidence="2 3">
    <name type="scientific">Amniculicola lignicola CBS 123094</name>
    <dbReference type="NCBI Taxonomy" id="1392246"/>
    <lineage>
        <taxon>Eukaryota</taxon>
        <taxon>Fungi</taxon>
        <taxon>Dikarya</taxon>
        <taxon>Ascomycota</taxon>
        <taxon>Pezizomycotina</taxon>
        <taxon>Dothideomycetes</taxon>
        <taxon>Pleosporomycetidae</taxon>
        <taxon>Pleosporales</taxon>
        <taxon>Amniculicolaceae</taxon>
        <taxon>Amniculicola</taxon>
    </lineage>
</organism>
<feature type="compositionally biased region" description="Polar residues" evidence="1">
    <location>
        <begin position="1"/>
        <end position="10"/>
    </location>
</feature>
<accession>A0A6A5WMP7</accession>
<dbReference type="EMBL" id="ML977583">
    <property type="protein sequence ID" value="KAF2001451.1"/>
    <property type="molecule type" value="Genomic_DNA"/>
</dbReference>
<dbReference type="AlphaFoldDB" id="A0A6A5WMP7"/>
<proteinExistence type="predicted"/>
<protein>
    <submittedName>
        <fullName evidence="2">Uncharacterized protein</fullName>
    </submittedName>
</protein>
<dbReference type="Proteomes" id="UP000799779">
    <property type="component" value="Unassembled WGS sequence"/>
</dbReference>
<name>A0A6A5WMP7_9PLEO</name>
<evidence type="ECO:0000313" key="2">
    <source>
        <dbReference type="EMBL" id="KAF2001451.1"/>
    </source>
</evidence>
<evidence type="ECO:0000313" key="3">
    <source>
        <dbReference type="Proteomes" id="UP000799779"/>
    </source>
</evidence>
<evidence type="ECO:0000256" key="1">
    <source>
        <dbReference type="SAM" id="MobiDB-lite"/>
    </source>
</evidence>